<protein>
    <submittedName>
        <fullName evidence="1">Uncharacterized protein</fullName>
    </submittedName>
</protein>
<organism evidence="1 2">
    <name type="scientific">Aspergillus sclerotialis</name>
    <dbReference type="NCBI Taxonomy" id="2070753"/>
    <lineage>
        <taxon>Eukaryota</taxon>
        <taxon>Fungi</taxon>
        <taxon>Dikarya</taxon>
        <taxon>Ascomycota</taxon>
        <taxon>Pezizomycotina</taxon>
        <taxon>Eurotiomycetes</taxon>
        <taxon>Eurotiomycetidae</taxon>
        <taxon>Eurotiales</taxon>
        <taxon>Aspergillaceae</taxon>
        <taxon>Aspergillus</taxon>
        <taxon>Aspergillus subgen. Polypaecilum</taxon>
    </lineage>
</organism>
<reference evidence="2" key="1">
    <citation type="submission" date="2017-02" db="EMBL/GenBank/DDBJ databases">
        <authorList>
            <person name="Tafer H."/>
            <person name="Lopandic K."/>
        </authorList>
    </citation>
    <scope>NUCLEOTIDE SEQUENCE [LARGE SCALE GENOMIC DNA]</scope>
    <source>
        <strain evidence="2">CBS 366.77</strain>
    </source>
</reference>
<proteinExistence type="predicted"/>
<keyword evidence="2" id="KW-1185">Reference proteome</keyword>
<comment type="caution">
    <text evidence="1">The sequence shown here is derived from an EMBL/GenBank/DDBJ whole genome shotgun (WGS) entry which is preliminary data.</text>
</comment>
<dbReference type="Proteomes" id="UP000266188">
    <property type="component" value="Unassembled WGS sequence"/>
</dbReference>
<accession>A0A3A2ZLT2</accession>
<name>A0A3A2ZLT2_9EURO</name>
<evidence type="ECO:0000313" key="2">
    <source>
        <dbReference type="Proteomes" id="UP000266188"/>
    </source>
</evidence>
<evidence type="ECO:0000313" key="1">
    <source>
        <dbReference type="EMBL" id="RJE18121.1"/>
    </source>
</evidence>
<dbReference type="AlphaFoldDB" id="A0A3A2ZLT2"/>
<gene>
    <name evidence="1" type="ORF">PHISCL_09537</name>
</gene>
<dbReference type="OrthoDB" id="2799468at2759"/>
<sequence length="80" mass="9115">MDTLMFRQRIQERMQQGERLTDDEIAFITKGSEDLAGTPPGELPDKTQWASRAEQVLRKPANEINMNDSKSLSSKEVCFV</sequence>
<dbReference type="EMBL" id="MVGC01000619">
    <property type="protein sequence ID" value="RJE18121.1"/>
    <property type="molecule type" value="Genomic_DNA"/>
</dbReference>